<feature type="domain" description="F-box" evidence="1">
    <location>
        <begin position="78"/>
        <end position="128"/>
    </location>
</feature>
<dbReference type="Pfam" id="PF01827">
    <property type="entry name" value="FTH"/>
    <property type="match status" value="1"/>
</dbReference>
<dbReference type="InterPro" id="IPR001810">
    <property type="entry name" value="F-box_dom"/>
</dbReference>
<dbReference type="PANTHER" id="PTHR23015">
    <property type="entry name" value="UNCHARACTERIZED C.ELEGANS PROTEIN"/>
    <property type="match status" value="1"/>
</dbReference>
<dbReference type="InterPro" id="IPR002900">
    <property type="entry name" value="DUF38/FTH_CAE_spp"/>
</dbReference>
<dbReference type="Proteomes" id="UP000230233">
    <property type="component" value="Unassembled WGS sequence"/>
</dbReference>
<name>A0A2G5SIE6_9PELO</name>
<evidence type="ECO:0000313" key="3">
    <source>
        <dbReference type="Proteomes" id="UP000230233"/>
    </source>
</evidence>
<organism evidence="2 3">
    <name type="scientific">Caenorhabditis nigoni</name>
    <dbReference type="NCBI Taxonomy" id="1611254"/>
    <lineage>
        <taxon>Eukaryota</taxon>
        <taxon>Metazoa</taxon>
        <taxon>Ecdysozoa</taxon>
        <taxon>Nematoda</taxon>
        <taxon>Chromadorea</taxon>
        <taxon>Rhabditida</taxon>
        <taxon>Rhabditina</taxon>
        <taxon>Rhabditomorpha</taxon>
        <taxon>Rhabditoidea</taxon>
        <taxon>Rhabditidae</taxon>
        <taxon>Peloderinae</taxon>
        <taxon>Caenorhabditis</taxon>
    </lineage>
</organism>
<keyword evidence="3" id="KW-1185">Reference proteome</keyword>
<dbReference type="OrthoDB" id="5879322at2759"/>
<protein>
    <recommendedName>
        <fullName evidence="1">F-box domain-containing protein</fullName>
    </recommendedName>
</protein>
<accession>A0A2G5SIE6</accession>
<evidence type="ECO:0000259" key="1">
    <source>
        <dbReference type="PROSITE" id="PS50181"/>
    </source>
</evidence>
<dbReference type="Pfam" id="PF17906">
    <property type="entry name" value="HTH_48"/>
    <property type="match status" value="2"/>
</dbReference>
<proteinExistence type="predicted"/>
<sequence length="455" mass="53745">MEHSSAIVENSEDYLKVCILILNEVLKEIPICDSYRNFCNLVGRNFMIYSDFEFWFYQLHRFCRGYFYDYDLSADLVPVTIMDMPMEMIQEITRNLDLVELTHLQAMNESFQHMVDSIVLLDSYIDHLKNVTLILNEVLGKKPIFYSYLNFCKLVGENTINYPDFEFLYYRLYRLSRGELNDCDQIINPAPKTLMDMPVSLMYKIIGYLDTVERTYLRSMNRCLKDIADIRPPNFESDECFVKKGMEYLSPVLEMPNLKVNHLSLYIMNGCTYLNDLLPIPFHAKSVSIDSFNIKKSLELLSAMNPGELESIDFSNYDIGYTATREDVLEFYETEQFKQANRVESNIYLYEIDLIKFSHLKTFKFRLNFRELVDFQMIRDMISSFENFESCELKSINNRDGFDMRTVAEDLGAEIPFGPLKTVTHRYQIPESNEYLEFKIEEEESYRLIKIAKVR</sequence>
<dbReference type="SMART" id="SM00256">
    <property type="entry name" value="FBOX"/>
    <property type="match status" value="2"/>
</dbReference>
<dbReference type="PROSITE" id="PS50181">
    <property type="entry name" value="FBOX"/>
    <property type="match status" value="1"/>
</dbReference>
<dbReference type="InterPro" id="IPR041426">
    <property type="entry name" value="Mos1_HTH"/>
</dbReference>
<comment type="caution">
    <text evidence="2">The sequence shown here is derived from an EMBL/GenBank/DDBJ whole genome shotgun (WGS) entry which is preliminary data.</text>
</comment>
<dbReference type="EMBL" id="PDUG01000007">
    <property type="protein sequence ID" value="PIC14712.1"/>
    <property type="molecule type" value="Genomic_DNA"/>
</dbReference>
<evidence type="ECO:0000313" key="2">
    <source>
        <dbReference type="EMBL" id="PIC14712.1"/>
    </source>
</evidence>
<dbReference type="InterPro" id="IPR040161">
    <property type="entry name" value="FB224"/>
</dbReference>
<dbReference type="AlphaFoldDB" id="A0A2G5SIE6"/>
<dbReference type="CDD" id="cd22150">
    <property type="entry name" value="F-box_CeFBXA-like"/>
    <property type="match status" value="1"/>
</dbReference>
<reference evidence="3" key="1">
    <citation type="submission" date="2017-10" db="EMBL/GenBank/DDBJ databases">
        <title>Rapid genome shrinkage in a self-fertile nematode reveals novel sperm competition proteins.</title>
        <authorList>
            <person name="Yin D."/>
            <person name="Schwarz E.M."/>
            <person name="Thomas C.G."/>
            <person name="Felde R.L."/>
            <person name="Korf I.F."/>
            <person name="Cutter A.D."/>
            <person name="Schartner C.M."/>
            <person name="Ralston E.J."/>
            <person name="Meyer B.J."/>
            <person name="Haag E.S."/>
        </authorList>
    </citation>
    <scope>NUCLEOTIDE SEQUENCE [LARGE SCALE GENOMIC DNA]</scope>
    <source>
        <strain evidence="3">JU1422</strain>
    </source>
</reference>
<gene>
    <name evidence="2" type="ORF">B9Z55_026927</name>
</gene>
<dbReference type="PANTHER" id="PTHR23015:SF4">
    <property type="entry name" value="DUF38 DOMAIN-CONTAINING PROTEIN-RELATED"/>
    <property type="match status" value="1"/>
</dbReference>
<dbReference type="GO" id="GO:0045087">
    <property type="term" value="P:innate immune response"/>
    <property type="evidence" value="ECO:0007669"/>
    <property type="project" value="TreeGrafter"/>
</dbReference>